<organism evidence="1 2">
    <name type="scientific">Luteococcus japonicus LSP_Lj1</name>
    <dbReference type="NCBI Taxonomy" id="1255658"/>
    <lineage>
        <taxon>Bacteria</taxon>
        <taxon>Bacillati</taxon>
        <taxon>Actinomycetota</taxon>
        <taxon>Actinomycetes</taxon>
        <taxon>Propionibacteriales</taxon>
        <taxon>Propionibacteriaceae</taxon>
        <taxon>Luteococcus</taxon>
    </lineage>
</organism>
<dbReference type="Gene3D" id="3.40.50.1820">
    <property type="entry name" value="alpha/beta hydrolase"/>
    <property type="match status" value="1"/>
</dbReference>
<dbReference type="RefSeq" id="WP_094763170.1">
    <property type="nucleotide sequence ID" value="NZ_FUKQ01000001.1"/>
</dbReference>
<dbReference type="PANTHER" id="PTHR48098:SF1">
    <property type="entry name" value="DIACYLGLYCEROL ACYLTRANSFERASE_MYCOLYLTRANSFERASE AG85A"/>
    <property type="match status" value="1"/>
</dbReference>
<sequence>MAMTRRQLFGLTAGAAAFGGAGVGVGVWARVLPGRQRIGETIGLDGVPVPMPTDEPSAVTYGNFRSPHRPGVDEAWALSVPAGIPAKGLPVIIVLHGYGDSHAVPFTRVGYQNFQTRCVAEGAQPFALASLDGEHSYWHKRADGVDWARLVSDGLVGELDKLGLDTSSLGLMGWSMGGYGCLRLAADELHGRVKAVASVATATYEKYEDCPHPDAFDSKADHDANTLNTRIGQLQGLPLHLACGVNDFYYERNQWLAEQLHPEQTLFVKGAHDFDFWRRAASVQMRFVADRL</sequence>
<dbReference type="STRING" id="1255658.FM114_00070"/>
<dbReference type="EMBL" id="FUKQ01000001">
    <property type="protein sequence ID" value="SJN15395.1"/>
    <property type="molecule type" value="Genomic_DNA"/>
</dbReference>
<dbReference type="InterPro" id="IPR050583">
    <property type="entry name" value="Mycobacterial_A85_antigen"/>
</dbReference>
<dbReference type="Proteomes" id="UP000188342">
    <property type="component" value="Unassembled WGS sequence"/>
</dbReference>
<dbReference type="GO" id="GO:0016747">
    <property type="term" value="F:acyltransferase activity, transferring groups other than amino-acyl groups"/>
    <property type="evidence" value="ECO:0007669"/>
    <property type="project" value="TreeGrafter"/>
</dbReference>
<dbReference type="PANTHER" id="PTHR48098">
    <property type="entry name" value="ENTEROCHELIN ESTERASE-RELATED"/>
    <property type="match status" value="1"/>
</dbReference>
<evidence type="ECO:0000313" key="1">
    <source>
        <dbReference type="EMBL" id="SJN15395.1"/>
    </source>
</evidence>
<dbReference type="InterPro" id="IPR006311">
    <property type="entry name" value="TAT_signal"/>
</dbReference>
<gene>
    <name evidence="1" type="ORF">FM114_00070</name>
</gene>
<name>A0A1R4I6C2_9ACTN</name>
<keyword evidence="2" id="KW-1185">Reference proteome</keyword>
<proteinExistence type="predicted"/>
<reference evidence="1 2" key="1">
    <citation type="submission" date="2017-02" db="EMBL/GenBank/DDBJ databases">
        <authorList>
            <person name="Peterson S.W."/>
        </authorList>
    </citation>
    <scope>NUCLEOTIDE SEQUENCE [LARGE SCALE GENOMIC DNA]</scope>
    <source>
        <strain evidence="1 2">LSP_Lj1</strain>
    </source>
</reference>
<dbReference type="SUPFAM" id="SSF53474">
    <property type="entry name" value="alpha/beta-Hydrolases"/>
    <property type="match status" value="1"/>
</dbReference>
<dbReference type="OrthoDB" id="3210113at2"/>
<protein>
    <submittedName>
        <fullName evidence="1">Putative esterase family</fullName>
    </submittedName>
</protein>
<dbReference type="AlphaFoldDB" id="A0A1R4I6C2"/>
<accession>A0A1R4I6C2</accession>
<dbReference type="InterPro" id="IPR029058">
    <property type="entry name" value="AB_hydrolase_fold"/>
</dbReference>
<evidence type="ECO:0000313" key="2">
    <source>
        <dbReference type="Proteomes" id="UP000188342"/>
    </source>
</evidence>
<dbReference type="PROSITE" id="PS51318">
    <property type="entry name" value="TAT"/>
    <property type="match status" value="1"/>
</dbReference>